<keyword evidence="3 7" id="KW-0067">ATP-binding</keyword>
<keyword evidence="2 7" id="KW-0547">Nucleotide-binding</keyword>
<dbReference type="InterPro" id="IPR011051">
    <property type="entry name" value="RmlC_Cupin_sf"/>
</dbReference>
<keyword evidence="5 7" id="KW-0030">Aminoacyl-tRNA synthetase</keyword>
<evidence type="ECO:0000256" key="1">
    <source>
        <dbReference type="ARBA" id="ARBA00022598"/>
    </source>
</evidence>
<evidence type="ECO:0000313" key="11">
    <source>
        <dbReference type="Proteomes" id="UP001144280"/>
    </source>
</evidence>
<dbReference type="InterPro" id="IPR013096">
    <property type="entry name" value="Cupin_2"/>
</dbReference>
<sequence>MRTFSAADAVLNAASGIHIGRWSQYEGVAALPFQAMWCVIPPASASAPDQHPEVELAVVMAGRATFDVDGREVAVSAGTAVLLESGERHVIHNAAADEPVRILSVYWMPETPPEGAGEPPVTVVLSPPPTPNGPLHVGHLAGPYVAADVAVRAGRARGEPTISVCGLDDNQNYVVAAARARGRDAEELRRENAGRIRSVFTRLGIGHDVFTEPTADPRYRSAVVRLLDQSVTAGMLPVQEWTLPYCEPCGGTLHHAYVAGRCAGCGAGMNGGTCEGCGAFHTAGDLVEPRCTRCGAPPSGQSQGRGPVLPLADHRDYLMRVWCQATLPPRVRRMVDRLLDKGLPTVPLTYPTDWGIPVADGHRLDPWAEMGLGYLYSVGRRLDSSAVSLSDHLRAWRSVGSLWAFLGLDNAFYYAVLFPGLFAAWGLPPELLGGLVVNEFYTLDGDKFSTSRDHAVWAEELLAEYPPDVVRAFLCWDRPEPYATDFTRERFERVTGSWPQPLRAGEVSAMDAARAERSLAYDSFALAQAARCLLGADQPGDGGRAGQLLTMLTGVEAVGVPR</sequence>
<dbReference type="EMBL" id="BSDI01000017">
    <property type="protein sequence ID" value="GLH98508.1"/>
    <property type="molecule type" value="Genomic_DNA"/>
</dbReference>
<dbReference type="Gene3D" id="3.40.50.620">
    <property type="entry name" value="HUPs"/>
    <property type="match status" value="1"/>
</dbReference>
<organism evidence="10 11">
    <name type="scientific">Phytohabitans aurantiacus</name>
    <dbReference type="NCBI Taxonomy" id="3016789"/>
    <lineage>
        <taxon>Bacteria</taxon>
        <taxon>Bacillati</taxon>
        <taxon>Actinomycetota</taxon>
        <taxon>Actinomycetes</taxon>
        <taxon>Micromonosporales</taxon>
        <taxon>Micromonosporaceae</taxon>
    </lineage>
</organism>
<evidence type="ECO:0000259" key="8">
    <source>
        <dbReference type="Pfam" id="PF07883"/>
    </source>
</evidence>
<dbReference type="InterPro" id="IPR001412">
    <property type="entry name" value="aa-tRNA-synth_I_CS"/>
</dbReference>
<evidence type="ECO:0000256" key="4">
    <source>
        <dbReference type="ARBA" id="ARBA00022917"/>
    </source>
</evidence>
<dbReference type="Pfam" id="PF07883">
    <property type="entry name" value="Cupin_2"/>
    <property type="match status" value="1"/>
</dbReference>
<evidence type="ECO:0000256" key="7">
    <source>
        <dbReference type="RuleBase" id="RU363039"/>
    </source>
</evidence>
<evidence type="ECO:0000259" key="9">
    <source>
        <dbReference type="Pfam" id="PF09334"/>
    </source>
</evidence>
<dbReference type="PROSITE" id="PS00178">
    <property type="entry name" value="AA_TRNA_LIGASE_I"/>
    <property type="match status" value="1"/>
</dbReference>
<comment type="similarity">
    <text evidence="7">Belongs to the class-I aminoacyl-tRNA synthetase family.</text>
</comment>
<dbReference type="InterPro" id="IPR014729">
    <property type="entry name" value="Rossmann-like_a/b/a_fold"/>
</dbReference>
<dbReference type="InterPro" id="IPR014710">
    <property type="entry name" value="RmlC-like_jellyroll"/>
</dbReference>
<dbReference type="InterPro" id="IPR015413">
    <property type="entry name" value="Methionyl/Leucyl_tRNA_Synth"/>
</dbReference>
<comment type="catalytic activity">
    <reaction evidence="6">
        <text>tRNA(Met) + L-methionine + ATP = L-methionyl-tRNA(Met) + AMP + diphosphate</text>
        <dbReference type="Rhea" id="RHEA:13481"/>
        <dbReference type="Rhea" id="RHEA-COMP:9667"/>
        <dbReference type="Rhea" id="RHEA-COMP:9698"/>
        <dbReference type="ChEBI" id="CHEBI:30616"/>
        <dbReference type="ChEBI" id="CHEBI:33019"/>
        <dbReference type="ChEBI" id="CHEBI:57844"/>
        <dbReference type="ChEBI" id="CHEBI:78442"/>
        <dbReference type="ChEBI" id="CHEBI:78530"/>
        <dbReference type="ChEBI" id="CHEBI:456215"/>
        <dbReference type="EC" id="6.1.1.10"/>
    </reaction>
</comment>
<proteinExistence type="inferred from homology"/>
<dbReference type="SUPFAM" id="SSF52374">
    <property type="entry name" value="Nucleotidylyl transferase"/>
    <property type="match status" value="1"/>
</dbReference>
<keyword evidence="11" id="KW-1185">Reference proteome</keyword>
<dbReference type="PANTHER" id="PTHR45765:SF1">
    <property type="entry name" value="METHIONINE--TRNA LIGASE, CYTOPLASMIC"/>
    <property type="match status" value="1"/>
</dbReference>
<accession>A0ABQ5QVI4</accession>
<reference evidence="10" key="1">
    <citation type="submission" date="2022-12" db="EMBL/GenBank/DDBJ databases">
        <title>New Phytohabitans aurantiacus sp. RD004123 nov., an actinomycete isolated from soil.</title>
        <authorList>
            <person name="Triningsih D.W."/>
            <person name="Harunari E."/>
            <person name="Igarashi Y."/>
        </authorList>
    </citation>
    <scope>NUCLEOTIDE SEQUENCE</scope>
    <source>
        <strain evidence="10">RD004123</strain>
    </source>
</reference>
<dbReference type="RefSeq" id="WP_281897472.1">
    <property type="nucleotide sequence ID" value="NZ_BSDI01000017.1"/>
</dbReference>
<dbReference type="Gene3D" id="2.20.28.20">
    <property type="entry name" value="Methionyl-tRNA synthetase, Zn-domain"/>
    <property type="match status" value="1"/>
</dbReference>
<dbReference type="PANTHER" id="PTHR45765">
    <property type="entry name" value="METHIONINE--TRNA LIGASE"/>
    <property type="match status" value="1"/>
</dbReference>
<dbReference type="InterPro" id="IPR023458">
    <property type="entry name" value="Met-tRNA_ligase_1"/>
</dbReference>
<dbReference type="Gene3D" id="2.60.120.10">
    <property type="entry name" value="Jelly Rolls"/>
    <property type="match status" value="1"/>
</dbReference>
<dbReference type="SUPFAM" id="SSF51182">
    <property type="entry name" value="RmlC-like cupins"/>
    <property type="match status" value="1"/>
</dbReference>
<gene>
    <name evidence="10" type="ORF">Pa4123_37830</name>
</gene>
<evidence type="ECO:0000256" key="5">
    <source>
        <dbReference type="ARBA" id="ARBA00023146"/>
    </source>
</evidence>
<name>A0ABQ5QVI4_9ACTN</name>
<feature type="domain" description="Cupin type-2" evidence="8">
    <location>
        <begin position="37"/>
        <end position="106"/>
    </location>
</feature>
<protein>
    <recommendedName>
        <fullName evidence="12">Methionine--tRNA ligase</fullName>
    </recommendedName>
</protein>
<evidence type="ECO:0008006" key="12">
    <source>
        <dbReference type="Google" id="ProtNLM"/>
    </source>
</evidence>
<evidence type="ECO:0000256" key="2">
    <source>
        <dbReference type="ARBA" id="ARBA00022741"/>
    </source>
</evidence>
<comment type="caution">
    <text evidence="10">The sequence shown here is derived from an EMBL/GenBank/DDBJ whole genome shotgun (WGS) entry which is preliminary data.</text>
</comment>
<keyword evidence="4 7" id="KW-0648">Protein biosynthesis</keyword>
<feature type="domain" description="Methionyl/Leucyl tRNA synthetase" evidence="9">
    <location>
        <begin position="124"/>
        <end position="493"/>
    </location>
</feature>
<evidence type="ECO:0000256" key="3">
    <source>
        <dbReference type="ARBA" id="ARBA00022840"/>
    </source>
</evidence>
<keyword evidence="1 7" id="KW-0436">Ligase</keyword>
<dbReference type="InterPro" id="IPR029038">
    <property type="entry name" value="MetRS_Zn"/>
</dbReference>
<dbReference type="Pfam" id="PF09334">
    <property type="entry name" value="tRNA-synt_1g"/>
    <property type="match status" value="1"/>
</dbReference>
<dbReference type="Proteomes" id="UP001144280">
    <property type="component" value="Unassembled WGS sequence"/>
</dbReference>
<evidence type="ECO:0000313" key="10">
    <source>
        <dbReference type="EMBL" id="GLH98508.1"/>
    </source>
</evidence>
<evidence type="ECO:0000256" key="6">
    <source>
        <dbReference type="ARBA" id="ARBA00047364"/>
    </source>
</evidence>